<keyword evidence="3" id="KW-1185">Reference proteome</keyword>
<dbReference type="AlphaFoldDB" id="M0A6P2"/>
<dbReference type="PATRIC" id="fig|1230458.4.peg.1143"/>
<accession>M0A6P2</accession>
<reference evidence="2 3" key="1">
    <citation type="journal article" date="2014" name="PLoS Genet.">
        <title>Phylogenetically driven sequencing of extremely halophilic archaea reveals strategies for static and dynamic osmo-response.</title>
        <authorList>
            <person name="Becker E.A."/>
            <person name="Seitzer P.M."/>
            <person name="Tritt A."/>
            <person name="Larsen D."/>
            <person name="Krusor M."/>
            <person name="Yao A.I."/>
            <person name="Wu D."/>
            <person name="Madern D."/>
            <person name="Eisen J.A."/>
            <person name="Darling A.E."/>
            <person name="Facciotti M.T."/>
        </authorList>
    </citation>
    <scope>NUCLEOTIDE SEQUENCE [LARGE SCALE GENOMIC DNA]</scope>
    <source>
        <strain evidence="2 3">DSM 12281</strain>
    </source>
</reference>
<organism evidence="2 3">
    <name type="scientific">Natrialba taiwanensis DSM 12281</name>
    <dbReference type="NCBI Taxonomy" id="1230458"/>
    <lineage>
        <taxon>Archaea</taxon>
        <taxon>Methanobacteriati</taxon>
        <taxon>Methanobacteriota</taxon>
        <taxon>Stenosarchaea group</taxon>
        <taxon>Halobacteria</taxon>
        <taxon>Halobacteriales</taxon>
        <taxon>Natrialbaceae</taxon>
        <taxon>Natrialba</taxon>
    </lineage>
</organism>
<gene>
    <name evidence="2" type="ORF">C484_05677</name>
</gene>
<dbReference type="Proteomes" id="UP000011648">
    <property type="component" value="Unassembled WGS sequence"/>
</dbReference>
<dbReference type="EMBL" id="AOIL01000017">
    <property type="protein sequence ID" value="ELY94440.1"/>
    <property type="molecule type" value="Genomic_DNA"/>
</dbReference>
<sequence length="287" mass="29926">MIGGVSGTAAGIVAGGDTADDGDETTSEADTADAICARALPIRLTPACDDTDEKADGPVFCITNDSEHAVSLEWRAVSPPDERIEFIDCRRIRVFGEFVDVIVTATFVGASDEVGNVIEPVGAVDGEQTIDVRELEQFPDDAIIGSVEAFRGEPVVPGVGALTASNPQFDACQEAVFGEVAVGDESDERVAESESDEESGPDPATLETVTVPAGATTCFTADVDAADGPVAVQLFREGAMIADRSSATANSCPLPVRIGRADPVTMPTRLLQSTLGACDRSRERCDE</sequence>
<proteinExistence type="predicted"/>
<feature type="compositionally biased region" description="Acidic residues" evidence="1">
    <location>
        <begin position="184"/>
        <end position="200"/>
    </location>
</feature>
<name>M0A6P2_9EURY</name>
<evidence type="ECO:0000256" key="1">
    <source>
        <dbReference type="SAM" id="MobiDB-lite"/>
    </source>
</evidence>
<dbReference type="OrthoDB" id="187482at2157"/>
<evidence type="ECO:0000313" key="2">
    <source>
        <dbReference type="EMBL" id="ELY94440.1"/>
    </source>
</evidence>
<comment type="caution">
    <text evidence="2">The sequence shown here is derived from an EMBL/GenBank/DDBJ whole genome shotgun (WGS) entry which is preliminary data.</text>
</comment>
<protein>
    <submittedName>
        <fullName evidence="2">Uncharacterized protein</fullName>
    </submittedName>
</protein>
<evidence type="ECO:0000313" key="3">
    <source>
        <dbReference type="Proteomes" id="UP000011648"/>
    </source>
</evidence>
<feature type="region of interest" description="Disordered" evidence="1">
    <location>
        <begin position="184"/>
        <end position="205"/>
    </location>
</feature>